<protein>
    <submittedName>
        <fullName evidence="2">Uncharacterized protein</fullName>
    </submittedName>
</protein>
<keyword evidence="3" id="KW-1185">Reference proteome</keyword>
<evidence type="ECO:0000313" key="3">
    <source>
        <dbReference type="Proteomes" id="UP000254236"/>
    </source>
</evidence>
<evidence type="ECO:0000313" key="4">
    <source>
        <dbReference type="Proteomes" id="UP000282185"/>
    </source>
</evidence>
<organism evidence="2 4">
    <name type="scientific">Brachybacterium saurashtrense</name>
    <dbReference type="NCBI Taxonomy" id="556288"/>
    <lineage>
        <taxon>Bacteria</taxon>
        <taxon>Bacillati</taxon>
        <taxon>Actinomycetota</taxon>
        <taxon>Actinomycetes</taxon>
        <taxon>Micrococcales</taxon>
        <taxon>Dermabacteraceae</taxon>
        <taxon>Brachybacterium</taxon>
    </lineage>
</organism>
<dbReference type="AlphaFoldDB" id="A0A345YKT1"/>
<dbReference type="Proteomes" id="UP000254236">
    <property type="component" value="Chromosome"/>
</dbReference>
<dbReference type="KEGG" id="bsau:DWV08_02105"/>
<dbReference type="EMBL" id="QSWH01000003">
    <property type="protein sequence ID" value="RRR23145.1"/>
    <property type="molecule type" value="Genomic_DNA"/>
</dbReference>
<evidence type="ECO:0000313" key="2">
    <source>
        <dbReference type="EMBL" id="RRR23145.1"/>
    </source>
</evidence>
<dbReference type="RefSeq" id="WP_115412288.1">
    <property type="nucleotide sequence ID" value="NZ_CP031356.1"/>
</dbReference>
<reference evidence="2 4" key="2">
    <citation type="submission" date="2018-08" db="EMBL/GenBank/DDBJ databases">
        <title>Brachybacterium saurashtrense DSM 23186.</title>
        <authorList>
            <person name="Li Y."/>
        </authorList>
    </citation>
    <scope>NUCLEOTIDE SEQUENCE [LARGE SCALE GENOMIC DNA]</scope>
    <source>
        <strain evidence="2 4">DSM 23186</strain>
    </source>
</reference>
<dbReference type="OrthoDB" id="4788656at2"/>
<evidence type="ECO:0000313" key="1">
    <source>
        <dbReference type="EMBL" id="AXK44533.1"/>
    </source>
</evidence>
<proteinExistence type="predicted"/>
<dbReference type="Proteomes" id="UP000282185">
    <property type="component" value="Unassembled WGS sequence"/>
</dbReference>
<sequence>MARSYATVGQMLTYAVERSVTAPEAAEGSARPARADGILRHMLEFVLMAPKSRRAFLRTVVRTERATGSIVAAPRLHRSSPDLVAEILPSSTETDDGARLGVVVSTEGLLRTTRLERHLAALGASDQHLLLAISRRSDLAGSEEQLPERVLATSWSSLARRMSKADPGHQALWETIGEIGENSGRPIVQYPVEAKRLLTKASVAREFRGHLDVMHRASRDLLGTSPHFSTRRGQTDAHLQAGVRLHRTGLEFGEVELGTPVHLQRTGHEPVPLGIGLARGEEERAEAGARLETLARRTAWRTDEGALPASPPLIGAPASPEVEGARLLLWAVLNPMLLRDRGFDAAPARRQPALTATSMGLRLLHRGDDTGTTYRIWVGGERDWSHLIPKVTREATGDRPEETYAVAPRKSQSTADFVWEVHRALRSLTIA</sequence>
<reference evidence="1 3" key="1">
    <citation type="submission" date="2018-07" db="EMBL/GenBank/DDBJ databases">
        <title>Brachybacterium saurashtrense DSM 23186 genome sequence.</title>
        <authorList>
            <person name="Guo L."/>
        </authorList>
    </citation>
    <scope>NUCLEOTIDE SEQUENCE [LARGE SCALE GENOMIC DNA]</scope>
    <source>
        <strain evidence="1 3">DSM 23186</strain>
    </source>
</reference>
<name>A0A345YKT1_9MICO</name>
<gene>
    <name evidence="1" type="ORF">DWV08_02105</name>
    <name evidence="2" type="ORF">DXU92_07235</name>
</gene>
<dbReference type="EMBL" id="CP031356">
    <property type="protein sequence ID" value="AXK44533.1"/>
    <property type="molecule type" value="Genomic_DNA"/>
</dbReference>
<accession>A0A345YKT1</accession>